<dbReference type="Proteomes" id="UP000318943">
    <property type="component" value="Unassembled WGS sequence"/>
</dbReference>
<evidence type="ECO:0000313" key="2">
    <source>
        <dbReference type="Proteomes" id="UP000318943"/>
    </source>
</evidence>
<reference evidence="1 2" key="1">
    <citation type="submission" date="2019-05" db="EMBL/GenBank/DDBJ databases">
        <title>Whole genome sequence analysis of Cupriavidus campinensis S14E4C strain.</title>
        <authorList>
            <person name="Abbaszade G."/>
            <person name="Szabo A."/>
            <person name="Toumi M."/>
            <person name="Toth E."/>
        </authorList>
    </citation>
    <scope>NUCLEOTIDE SEQUENCE [LARGE SCALE GENOMIC DNA]</scope>
    <source>
        <strain evidence="1 2">S14E4C</strain>
    </source>
</reference>
<evidence type="ECO:0000313" key="1">
    <source>
        <dbReference type="EMBL" id="TSP14053.1"/>
    </source>
</evidence>
<dbReference type="EMBL" id="VCIZ01000002">
    <property type="protein sequence ID" value="TSP14053.1"/>
    <property type="molecule type" value="Genomic_DNA"/>
</dbReference>
<comment type="caution">
    <text evidence="1">The sequence shown here is derived from an EMBL/GenBank/DDBJ whole genome shotgun (WGS) entry which is preliminary data.</text>
</comment>
<gene>
    <name evidence="1" type="ORF">FGG12_06170</name>
</gene>
<dbReference type="RefSeq" id="WP_144196754.1">
    <property type="nucleotide sequence ID" value="NZ_VCIZ01000002.1"/>
</dbReference>
<protein>
    <submittedName>
        <fullName evidence="1">Uncharacterized protein</fullName>
    </submittedName>
</protein>
<name>A0ABY3ESV4_9BURK</name>
<proteinExistence type="predicted"/>
<organism evidence="1 2">
    <name type="scientific">Cupriavidus campinensis</name>
    <dbReference type="NCBI Taxonomy" id="151783"/>
    <lineage>
        <taxon>Bacteria</taxon>
        <taxon>Pseudomonadati</taxon>
        <taxon>Pseudomonadota</taxon>
        <taxon>Betaproteobacteria</taxon>
        <taxon>Burkholderiales</taxon>
        <taxon>Burkholderiaceae</taxon>
        <taxon>Cupriavidus</taxon>
    </lineage>
</organism>
<keyword evidence="2" id="KW-1185">Reference proteome</keyword>
<accession>A0ABY3ESV4</accession>
<sequence>MTALQLPDGITEQDLIEVSGLGDTVWVNAPDGSCIGRFAKRFGIDVHRTLTDQMKGLEQCLFCTHEAAGPAEWEQFRAAMFEHYGINVPADTITFKEQVCQSSR</sequence>